<evidence type="ECO:0000259" key="19">
    <source>
        <dbReference type="PROSITE" id="PS50106"/>
    </source>
</evidence>
<keyword evidence="21" id="KW-1185">Reference proteome</keyword>
<dbReference type="EC" id="3.4.21.107" evidence="5"/>
<gene>
    <name evidence="20" type="ORF">AUC60_03400</name>
</gene>
<evidence type="ECO:0000256" key="10">
    <source>
        <dbReference type="ARBA" id="ARBA00022764"/>
    </source>
</evidence>
<evidence type="ECO:0000256" key="17">
    <source>
        <dbReference type="SAM" id="MobiDB-lite"/>
    </source>
</evidence>
<dbReference type="InterPro" id="IPR041489">
    <property type="entry name" value="PDZ_6"/>
</dbReference>
<dbReference type="PANTHER" id="PTHR22939:SF130">
    <property type="entry name" value="PERIPLASMIC SERINE ENDOPROTEASE DEGP-LIKE-RELATED"/>
    <property type="match status" value="1"/>
</dbReference>
<feature type="active site" description="Charge relay system" evidence="15">
    <location>
        <position position="222"/>
    </location>
</feature>
<comment type="subcellular location">
    <subcellularLocation>
        <location evidence="3">Periplasm</location>
    </subcellularLocation>
</comment>
<name>A0A1Y3P626_9PSED</name>
<dbReference type="InterPro" id="IPR001478">
    <property type="entry name" value="PDZ"/>
</dbReference>
<evidence type="ECO:0000256" key="16">
    <source>
        <dbReference type="PIRSR" id="PIRSR611782-2"/>
    </source>
</evidence>
<feature type="domain" description="PDZ" evidence="19">
    <location>
        <begin position="271"/>
        <end position="345"/>
    </location>
</feature>
<comment type="catalytic activity">
    <reaction evidence="1">
        <text>Acts on substrates that are at least partially unfolded. The cleavage site P1 residue is normally between a pair of hydrophobic residues, such as Val-|-Val.</text>
        <dbReference type="EC" id="3.4.21.107"/>
    </reaction>
</comment>
<evidence type="ECO:0000256" key="5">
    <source>
        <dbReference type="ARBA" id="ARBA00013035"/>
    </source>
</evidence>
<dbReference type="Pfam" id="PF13180">
    <property type="entry name" value="PDZ_2"/>
    <property type="match status" value="1"/>
</dbReference>
<dbReference type="SUPFAM" id="SSF50494">
    <property type="entry name" value="Trypsin-like serine proteases"/>
    <property type="match status" value="1"/>
</dbReference>
<evidence type="ECO:0000256" key="12">
    <source>
        <dbReference type="ARBA" id="ARBA00022825"/>
    </source>
</evidence>
<comment type="caution">
    <text evidence="20">The sequence shown here is derived from an EMBL/GenBank/DDBJ whole genome shotgun (WGS) entry which is preliminary data.</text>
</comment>
<dbReference type="InterPro" id="IPR009003">
    <property type="entry name" value="Peptidase_S1_PA"/>
</dbReference>
<evidence type="ECO:0000256" key="3">
    <source>
        <dbReference type="ARBA" id="ARBA00004418"/>
    </source>
</evidence>
<dbReference type="Pfam" id="PF17820">
    <property type="entry name" value="PDZ_6"/>
    <property type="match status" value="1"/>
</dbReference>
<feature type="compositionally biased region" description="Low complexity" evidence="17">
    <location>
        <begin position="79"/>
        <end position="89"/>
    </location>
</feature>
<feature type="chain" id="PRO_5039268456" description="Probable periplasmic serine endoprotease DegP-like" evidence="18">
    <location>
        <begin position="28"/>
        <end position="479"/>
    </location>
</feature>
<evidence type="ECO:0000256" key="18">
    <source>
        <dbReference type="SAM" id="SignalP"/>
    </source>
</evidence>
<reference evidence="20 21" key="1">
    <citation type="journal article" date="2017" name="Syst. Appl. Microbiol.">
        <title>Pseudomonas caspiana sp. nov., a citrus pathogen in the Pseudomonas syringae phylogenetic group.</title>
        <authorList>
            <person name="Busquets A."/>
            <person name="Gomila M."/>
            <person name="Beiki F."/>
            <person name="Mulet M."/>
            <person name="Rahimian H."/>
            <person name="Garcia-Valdes E."/>
            <person name="Lalucat J."/>
        </authorList>
    </citation>
    <scope>NUCLEOTIDE SEQUENCE [LARGE SCALE GENOMIC DNA]</scope>
    <source>
        <strain evidence="20 21">FBF102</strain>
    </source>
</reference>
<feature type="binding site" evidence="16">
    <location>
        <position position="149"/>
    </location>
    <ligand>
        <name>substrate</name>
    </ligand>
</feature>
<dbReference type="Proteomes" id="UP000195440">
    <property type="component" value="Unassembled WGS sequence"/>
</dbReference>
<comment type="function">
    <text evidence="2">Might be efficient in the degradation of transiently denatured and unfolded proteins which accumulate in the periplasm following stress conditions.</text>
</comment>
<sequence length="479" mass="50362">MSIPSLKSYLSLFAAVLMLGQVVTAQAEALPDFTSLVEQASPAVVNISTRQKMPERSVAQNQMPDLEGLPPMLREFLERSVPPGSRPPGSGRGDRQREAQSLGSGFIISADGYVLTNNHVIDGADEILVRLSDRSELKAKLVGTDPRTDVAVLKIEGKDLPTVKLGNSEKLKVGEWVLAIGSPFGFDHSVTKGIVSAKGRSLPNDTYVPFIQTDVAINPGNSGGPLFNMSGEVVGINSQIFTRSGGFMGLSFAIPIDVALDVANQIKASGKVNRGWLGVVIQEVNKDLAESFGLDKPAGALVAQVLDNGPAAKGGLQVGDVILTANGTPIVMSADLPHLIGNLKDGSKAELGIIRDGKRQNLTVTVGALPDEGQEMGSGAAAGVERSSNRLGVSVADLTAEQQKTLELKGGVIIKEVTDGPAALIGLQAGDVITHLNNQAISSAKNFTEIAKALPKNRSVSMRVLRQGRASFITFKLPE</sequence>
<dbReference type="InterPro" id="IPR001940">
    <property type="entry name" value="Peptidase_S1C"/>
</dbReference>
<evidence type="ECO:0000256" key="2">
    <source>
        <dbReference type="ARBA" id="ARBA00002610"/>
    </source>
</evidence>
<evidence type="ECO:0000256" key="15">
    <source>
        <dbReference type="PIRSR" id="PIRSR611782-1"/>
    </source>
</evidence>
<dbReference type="Gene3D" id="2.40.10.120">
    <property type="match status" value="1"/>
</dbReference>
<keyword evidence="10" id="KW-0574">Periplasm</keyword>
<evidence type="ECO:0000256" key="8">
    <source>
        <dbReference type="ARBA" id="ARBA00022729"/>
    </source>
</evidence>
<evidence type="ECO:0000256" key="11">
    <source>
        <dbReference type="ARBA" id="ARBA00022801"/>
    </source>
</evidence>
<dbReference type="NCBIfam" id="TIGR02037">
    <property type="entry name" value="degP_htrA_DO"/>
    <property type="match status" value="1"/>
</dbReference>
<evidence type="ECO:0000256" key="4">
    <source>
        <dbReference type="ARBA" id="ARBA00010541"/>
    </source>
</evidence>
<feature type="signal peptide" evidence="18">
    <location>
        <begin position="1"/>
        <end position="27"/>
    </location>
</feature>
<dbReference type="PROSITE" id="PS50106">
    <property type="entry name" value="PDZ"/>
    <property type="match status" value="2"/>
</dbReference>
<feature type="active site" description="Charge relay system" evidence="15">
    <location>
        <position position="119"/>
    </location>
</feature>
<keyword evidence="8 18" id="KW-0732">Signal</keyword>
<feature type="binding site" evidence="16">
    <location>
        <position position="119"/>
    </location>
    <ligand>
        <name>substrate</name>
    </ligand>
</feature>
<dbReference type="PRINTS" id="PR00834">
    <property type="entry name" value="PROTEASES2C"/>
</dbReference>
<protein>
    <recommendedName>
        <fullName evidence="6">Probable periplasmic serine endoprotease DegP-like</fullName>
        <ecNumber evidence="5">3.4.21.107</ecNumber>
    </recommendedName>
    <alternativeName>
        <fullName evidence="14">Protease Do</fullName>
    </alternativeName>
</protein>
<comment type="similarity">
    <text evidence="4">Belongs to the peptidase S1C family.</text>
</comment>
<keyword evidence="9" id="KW-0677">Repeat</keyword>
<dbReference type="FunFam" id="2.40.10.120:FF:000007">
    <property type="entry name" value="Periplasmic serine endoprotease DegP-like"/>
    <property type="match status" value="1"/>
</dbReference>
<accession>A0A1Y3P626</accession>
<proteinExistence type="inferred from homology"/>
<dbReference type="Gene3D" id="2.30.42.10">
    <property type="match status" value="2"/>
</dbReference>
<keyword evidence="11" id="KW-0378">Hydrolase</keyword>
<evidence type="ECO:0000256" key="6">
    <source>
        <dbReference type="ARBA" id="ARBA00013958"/>
    </source>
</evidence>
<dbReference type="CDD" id="cd10839">
    <property type="entry name" value="cpPDZ1_DegP-like"/>
    <property type="match status" value="1"/>
</dbReference>
<evidence type="ECO:0000256" key="7">
    <source>
        <dbReference type="ARBA" id="ARBA00022670"/>
    </source>
</evidence>
<dbReference type="PANTHER" id="PTHR22939">
    <property type="entry name" value="SERINE PROTEASE FAMILY S1C HTRA-RELATED"/>
    <property type="match status" value="1"/>
</dbReference>
<dbReference type="GO" id="GO:0042597">
    <property type="term" value="C:periplasmic space"/>
    <property type="evidence" value="ECO:0007669"/>
    <property type="project" value="UniProtKB-SubCell"/>
</dbReference>
<evidence type="ECO:0000256" key="1">
    <source>
        <dbReference type="ARBA" id="ARBA00001772"/>
    </source>
</evidence>
<feature type="region of interest" description="Disordered" evidence="17">
    <location>
        <begin position="79"/>
        <end position="98"/>
    </location>
</feature>
<evidence type="ECO:0000313" key="21">
    <source>
        <dbReference type="Proteomes" id="UP000195440"/>
    </source>
</evidence>
<dbReference type="GO" id="GO:0006508">
    <property type="term" value="P:proteolysis"/>
    <property type="evidence" value="ECO:0007669"/>
    <property type="project" value="UniProtKB-KW"/>
</dbReference>
<evidence type="ECO:0000256" key="9">
    <source>
        <dbReference type="ARBA" id="ARBA00022737"/>
    </source>
</evidence>
<dbReference type="EMBL" id="LOHF01000002">
    <property type="protein sequence ID" value="OUM75258.1"/>
    <property type="molecule type" value="Genomic_DNA"/>
</dbReference>
<keyword evidence="13" id="KW-0346">Stress response</keyword>
<evidence type="ECO:0000313" key="20">
    <source>
        <dbReference type="EMBL" id="OUM75258.1"/>
    </source>
</evidence>
<dbReference type="Pfam" id="PF13365">
    <property type="entry name" value="Trypsin_2"/>
    <property type="match status" value="1"/>
</dbReference>
<dbReference type="InterPro" id="IPR011782">
    <property type="entry name" value="Pept_S1C_Do"/>
</dbReference>
<feature type="binding site" evidence="16">
    <location>
        <begin position="220"/>
        <end position="222"/>
    </location>
    <ligand>
        <name>substrate</name>
    </ligand>
</feature>
<dbReference type="AlphaFoldDB" id="A0A1Y3P626"/>
<dbReference type="GO" id="GO:0004252">
    <property type="term" value="F:serine-type endopeptidase activity"/>
    <property type="evidence" value="ECO:0007669"/>
    <property type="project" value="InterPro"/>
</dbReference>
<dbReference type="SUPFAM" id="SSF50156">
    <property type="entry name" value="PDZ domain-like"/>
    <property type="match status" value="2"/>
</dbReference>
<dbReference type="OrthoDB" id="9758917at2"/>
<keyword evidence="12" id="KW-0720">Serine protease</keyword>
<organism evidence="20 21">
    <name type="scientific">Pseudomonas caspiana</name>
    <dbReference type="NCBI Taxonomy" id="1451454"/>
    <lineage>
        <taxon>Bacteria</taxon>
        <taxon>Pseudomonadati</taxon>
        <taxon>Pseudomonadota</taxon>
        <taxon>Gammaproteobacteria</taxon>
        <taxon>Pseudomonadales</taxon>
        <taxon>Pseudomonadaceae</taxon>
        <taxon>Pseudomonas</taxon>
    </lineage>
</organism>
<dbReference type="InterPro" id="IPR036034">
    <property type="entry name" value="PDZ_sf"/>
</dbReference>
<keyword evidence="7" id="KW-0645">Protease</keyword>
<evidence type="ECO:0000256" key="13">
    <source>
        <dbReference type="ARBA" id="ARBA00023016"/>
    </source>
</evidence>
<feature type="active site" description="Charge relay system" evidence="15">
    <location>
        <position position="149"/>
    </location>
</feature>
<feature type="domain" description="PDZ" evidence="19">
    <location>
        <begin position="381"/>
        <end position="468"/>
    </location>
</feature>
<evidence type="ECO:0000256" key="14">
    <source>
        <dbReference type="ARBA" id="ARBA00032850"/>
    </source>
</evidence>
<dbReference type="SMART" id="SM00228">
    <property type="entry name" value="PDZ"/>
    <property type="match status" value="2"/>
</dbReference>